<evidence type="ECO:0000256" key="1">
    <source>
        <dbReference type="SAM" id="MobiDB-lite"/>
    </source>
</evidence>
<proteinExistence type="predicted"/>
<evidence type="ECO:0000313" key="3">
    <source>
        <dbReference type="Proteomes" id="UP000094426"/>
    </source>
</evidence>
<evidence type="ECO:0008006" key="4">
    <source>
        <dbReference type="Google" id="ProtNLM"/>
    </source>
</evidence>
<feature type="region of interest" description="Disordered" evidence="1">
    <location>
        <begin position="216"/>
        <end position="235"/>
    </location>
</feature>
<dbReference type="AlphaFoldDB" id="A0A1E2SKI6"/>
<gene>
    <name evidence="2" type="ORF">ATY41_10745</name>
</gene>
<name>A0A1E2SKI6_LEIXY</name>
<feature type="compositionally biased region" description="Polar residues" evidence="1">
    <location>
        <begin position="221"/>
        <end position="235"/>
    </location>
</feature>
<comment type="caution">
    <text evidence="2">The sequence shown here is derived from an EMBL/GenBank/DDBJ whole genome shotgun (WGS) entry which is preliminary data.</text>
</comment>
<protein>
    <recommendedName>
        <fullName evidence="4">Phage portal protein</fullName>
    </recommendedName>
</protein>
<dbReference type="Pfam" id="PF05133">
    <property type="entry name" value="SPP1_portal"/>
    <property type="match status" value="1"/>
</dbReference>
<reference evidence="2 3" key="1">
    <citation type="submission" date="2015-11" db="EMBL/GenBank/DDBJ databases">
        <authorList>
            <person name="Zhang Y."/>
            <person name="Guo Z."/>
        </authorList>
    </citation>
    <scope>NUCLEOTIDE SEQUENCE [LARGE SCALE GENOMIC DNA]</scope>
    <source>
        <strain evidence="3">gdw1</strain>
    </source>
</reference>
<dbReference type="OMA" id="IWYLEED"/>
<dbReference type="Proteomes" id="UP000094426">
    <property type="component" value="Unassembled WGS sequence"/>
</dbReference>
<organism evidence="2 3">
    <name type="scientific">Leifsonia xyli subsp. xyli</name>
    <dbReference type="NCBI Taxonomy" id="59736"/>
    <lineage>
        <taxon>Bacteria</taxon>
        <taxon>Bacillati</taxon>
        <taxon>Actinomycetota</taxon>
        <taxon>Actinomycetes</taxon>
        <taxon>Micrococcales</taxon>
        <taxon>Microbacteriaceae</taxon>
        <taxon>Leifsonia</taxon>
    </lineage>
</organism>
<accession>A0A1E2SKI6</accession>
<dbReference type="EMBL" id="LNZG01000016">
    <property type="protein sequence ID" value="ODA90231.1"/>
    <property type="molecule type" value="Genomic_DNA"/>
</dbReference>
<sequence length="235" mass="25706">MLIQERINETTFEMLVAQYFQAFKQRYVLGWVPKDESEELKAGAARIWYLEEDPEEVKIDELDGGTITPYIDARNSAIRDFAAIGQVPAQALGIDGISNISDATLAGLEAAKNREGGEIMTSLGESHEQLMRLCALVDGNEAAADDYNSEIRWRNFEARSFSETVAVLVQLAGGLGIPTDALLSNIPGFTRQRIEQVEQMIRAQRSRTALDQLVALGRGGSSNTNPAVSRATPSS</sequence>
<dbReference type="InterPro" id="IPR021145">
    <property type="entry name" value="Portal_protein_SPP1_Gp6-like"/>
</dbReference>
<evidence type="ECO:0000313" key="2">
    <source>
        <dbReference type="EMBL" id="ODA90231.1"/>
    </source>
</evidence>